<accession>A0A0L0DKW2</accession>
<dbReference type="CDD" id="cd17073">
    <property type="entry name" value="KHA"/>
    <property type="match status" value="1"/>
</dbReference>
<dbReference type="SMART" id="SM00225">
    <property type="entry name" value="BTB"/>
    <property type="match status" value="1"/>
</dbReference>
<dbReference type="GO" id="GO:0043161">
    <property type="term" value="P:proteasome-mediated ubiquitin-dependent protein catabolic process"/>
    <property type="evidence" value="ECO:0007669"/>
    <property type="project" value="TreeGrafter"/>
</dbReference>
<dbReference type="Pfam" id="PF02214">
    <property type="entry name" value="BTB_2"/>
    <property type="match status" value="1"/>
</dbReference>
<dbReference type="Gene3D" id="3.30.710.10">
    <property type="entry name" value="Potassium Channel Kv1.1, Chain A"/>
    <property type="match status" value="1"/>
</dbReference>
<dbReference type="Pfam" id="PF11834">
    <property type="entry name" value="KHA"/>
    <property type="match status" value="2"/>
</dbReference>
<dbReference type="InterPro" id="IPR003131">
    <property type="entry name" value="T1-type_BTB"/>
</dbReference>
<dbReference type="GO" id="GO:0031463">
    <property type="term" value="C:Cul3-RING ubiquitin ligase complex"/>
    <property type="evidence" value="ECO:0007669"/>
    <property type="project" value="TreeGrafter"/>
</dbReference>
<dbReference type="eggNOG" id="KOG2715">
    <property type="taxonomic scope" value="Eukaryota"/>
</dbReference>
<dbReference type="InterPro" id="IPR000210">
    <property type="entry name" value="BTB/POZ_dom"/>
</dbReference>
<dbReference type="InterPro" id="IPR036572">
    <property type="entry name" value="Doublecortin_dom_sf"/>
</dbReference>
<dbReference type="EMBL" id="GL349476">
    <property type="protein sequence ID" value="KNC52875.1"/>
    <property type="molecule type" value="Genomic_DNA"/>
</dbReference>
<dbReference type="PANTHER" id="PTHR14958:SF29">
    <property type="entry name" value="INSOMNIAC, ISOFORM B"/>
    <property type="match status" value="1"/>
</dbReference>
<dbReference type="InterPro" id="IPR011333">
    <property type="entry name" value="SKP1/BTB/POZ_sf"/>
</dbReference>
<feature type="domain" description="KHA" evidence="1">
    <location>
        <begin position="104"/>
        <end position="192"/>
    </location>
</feature>
<dbReference type="GO" id="GO:0005737">
    <property type="term" value="C:cytoplasm"/>
    <property type="evidence" value="ECO:0007669"/>
    <property type="project" value="TreeGrafter"/>
</dbReference>
<protein>
    <submittedName>
        <fullName evidence="2">BTB/POZ domain-containing protein KCTD9</fullName>
    </submittedName>
</protein>
<dbReference type="Proteomes" id="UP000054408">
    <property type="component" value="Unassembled WGS sequence"/>
</dbReference>
<dbReference type="PROSITE" id="PS51490">
    <property type="entry name" value="KHA"/>
    <property type="match status" value="2"/>
</dbReference>
<evidence type="ECO:0000313" key="2">
    <source>
        <dbReference type="EMBL" id="KNC52875.1"/>
    </source>
</evidence>
<organism evidence="2 3">
    <name type="scientific">Thecamonas trahens ATCC 50062</name>
    <dbReference type="NCBI Taxonomy" id="461836"/>
    <lineage>
        <taxon>Eukaryota</taxon>
        <taxon>Apusozoa</taxon>
        <taxon>Apusomonadida</taxon>
        <taxon>Apusomonadidae</taxon>
        <taxon>Thecamonas</taxon>
    </lineage>
</organism>
<evidence type="ECO:0000313" key="3">
    <source>
        <dbReference type="Proteomes" id="UP000054408"/>
    </source>
</evidence>
<dbReference type="GO" id="GO:0051260">
    <property type="term" value="P:protein homooligomerization"/>
    <property type="evidence" value="ECO:0007669"/>
    <property type="project" value="InterPro"/>
</dbReference>
<name>A0A0L0DKW2_THETB</name>
<dbReference type="SUPFAM" id="SSF54695">
    <property type="entry name" value="POZ domain"/>
    <property type="match status" value="1"/>
</dbReference>
<reference evidence="2 3" key="1">
    <citation type="submission" date="2010-05" db="EMBL/GenBank/DDBJ databases">
        <title>The Genome Sequence of Thecamonas trahens ATCC 50062.</title>
        <authorList>
            <consortium name="The Broad Institute Genome Sequencing Platform"/>
            <person name="Russ C."/>
            <person name="Cuomo C."/>
            <person name="Shea T."/>
            <person name="Young S.K."/>
            <person name="Zeng Q."/>
            <person name="Koehrsen M."/>
            <person name="Haas B."/>
            <person name="Borodovsky M."/>
            <person name="Guigo R."/>
            <person name="Alvarado L."/>
            <person name="Berlin A."/>
            <person name="Bochicchio J."/>
            <person name="Borenstein D."/>
            <person name="Chapman S."/>
            <person name="Chen Z."/>
            <person name="Freedman E."/>
            <person name="Gellesch M."/>
            <person name="Goldberg J."/>
            <person name="Griggs A."/>
            <person name="Gujja S."/>
            <person name="Heilman E."/>
            <person name="Heiman D."/>
            <person name="Hepburn T."/>
            <person name="Howarth C."/>
            <person name="Jen D."/>
            <person name="Larson L."/>
            <person name="Mehta T."/>
            <person name="Park D."/>
            <person name="Pearson M."/>
            <person name="Roberts A."/>
            <person name="Saif S."/>
            <person name="Shenoy N."/>
            <person name="Sisk P."/>
            <person name="Stolte C."/>
            <person name="Sykes S."/>
            <person name="Thomson T."/>
            <person name="Walk T."/>
            <person name="White J."/>
            <person name="Yandava C."/>
            <person name="Burger G."/>
            <person name="Gray M.W."/>
            <person name="Holland P.W.H."/>
            <person name="King N."/>
            <person name="Lang F.B.F."/>
            <person name="Roger A.J."/>
            <person name="Ruiz-Trillo I."/>
            <person name="Lander E."/>
            <person name="Nusbaum C."/>
        </authorList>
    </citation>
    <scope>NUCLEOTIDE SEQUENCE [LARGE SCALE GENOMIC DNA]</scope>
    <source>
        <strain evidence="2 3">ATCC 50062</strain>
    </source>
</reference>
<dbReference type="InterPro" id="IPR021789">
    <property type="entry name" value="KHA_dom"/>
</dbReference>
<gene>
    <name evidence="2" type="ORF">AMSG_09031</name>
</gene>
<dbReference type="STRING" id="461836.A0A0L0DKW2"/>
<dbReference type="GO" id="GO:0097602">
    <property type="term" value="F:cullin family protein binding"/>
    <property type="evidence" value="ECO:0007669"/>
    <property type="project" value="TreeGrafter"/>
</dbReference>
<dbReference type="OrthoDB" id="1244179at2759"/>
<dbReference type="AlphaFoldDB" id="A0A0L0DKW2"/>
<dbReference type="SUPFAM" id="SSF89837">
    <property type="entry name" value="Doublecortin (DC)"/>
    <property type="match status" value="1"/>
</dbReference>
<dbReference type="GeneID" id="25567582"/>
<dbReference type="GO" id="GO:0035556">
    <property type="term" value="P:intracellular signal transduction"/>
    <property type="evidence" value="ECO:0007669"/>
    <property type="project" value="InterPro"/>
</dbReference>
<keyword evidence="3" id="KW-1185">Reference proteome</keyword>
<evidence type="ECO:0000259" key="1">
    <source>
        <dbReference type="PROSITE" id="PS51490"/>
    </source>
</evidence>
<dbReference type="PANTHER" id="PTHR14958">
    <property type="entry name" value="POTASSIUM CHANNEL TETRAMERISATION DOMAIN CONTAINING PROTEIN"/>
    <property type="match status" value="1"/>
</dbReference>
<feature type="domain" description="KHA" evidence="1">
    <location>
        <begin position="5"/>
        <end position="87"/>
    </location>
</feature>
<proteinExistence type="predicted"/>
<sequence>MASGRCTVIDNERPHAPGVLMALPSDMSTFLRASTDRLKLAEPASTVFAQSGAIIDAVTWIRDDDVVYVASGEAPQFGLTVESRAVARGRCTLIASLAAAPPSGLTLPGMPPLDAAESSTQMPEAAVVVIPNTFADLLTVASRELGINAKMVYTESGGLVRSVDVIQNNDLLFVSDAPRPKQLQRVLSVVSQRHDTAEGSDLCSVSDDGSVLTTQTAVVVSSAVCMPGPGSAPSLSAAALAYSSTDGGDGLLGSSPAVSMAPPPNSDWVSLNVGGQVFHTSRTTLCRDPDSMLARLFGRSQRDSGDGFEWSSATDASGAVLFDRDPRYFGPLLNYLRTGVLIRPDDVSLEGLLLEASFFQVTKLEELIASELEAEAASENSPYQRRYVVLTVKGAGVKLIEGPVDAVMKQLNGGVVPPRKPPFSVESDDLHTRVYGLTELGWLLKNFKLSEVLDALRAEGWVLVQSSAAYSSCSIGPGNISSKSDEDTEHLFIFAHKSGIYKIFNPK</sequence>
<dbReference type="RefSeq" id="XP_013754974.1">
    <property type="nucleotide sequence ID" value="XM_013899520.1"/>
</dbReference>